<keyword evidence="4" id="KW-0496">Mitochondrion</keyword>
<dbReference type="InterPro" id="IPR013219">
    <property type="entry name" value="Ribosomal_mS33"/>
</dbReference>
<protein>
    <recommendedName>
        <fullName evidence="6">Small ribosomal subunit protein mS33</fullName>
    </recommendedName>
</protein>
<evidence type="ECO:0000256" key="3">
    <source>
        <dbReference type="ARBA" id="ARBA00022980"/>
    </source>
</evidence>
<dbReference type="OrthoDB" id="2257454at2759"/>
<dbReference type="AlphaFoldDB" id="A0A376B110"/>
<dbReference type="VEuPathDB" id="FungiDB:SCODWIG_00093"/>
<comment type="subcellular location">
    <subcellularLocation>
        <location evidence="1">Mitochondrion</location>
    </subcellularLocation>
</comment>
<comment type="similarity">
    <text evidence="2">Belongs to the mitochondrion-specific ribosomal protein mS33 family.</text>
</comment>
<feature type="region of interest" description="Disordered" evidence="7">
    <location>
        <begin position="80"/>
        <end position="108"/>
    </location>
</feature>
<keyword evidence="5" id="KW-0687">Ribonucleoprotein</keyword>
<evidence type="ECO:0000313" key="9">
    <source>
        <dbReference type="Proteomes" id="UP000262825"/>
    </source>
</evidence>
<sequence length="108" mass="12556">MSIPKNRLLKLAETSARIFDQNFNQTNVRTGAKILSKRLKGPSIAEYYGNPDFIKFKHLKILYPDFNFVDKNEEYRLSMNQAKRRRGKGAPPKKKEVNGGKNKTKKRK</sequence>
<evidence type="ECO:0000256" key="2">
    <source>
        <dbReference type="ARBA" id="ARBA00008970"/>
    </source>
</evidence>
<evidence type="ECO:0000256" key="7">
    <source>
        <dbReference type="SAM" id="MobiDB-lite"/>
    </source>
</evidence>
<reference evidence="9" key="1">
    <citation type="submission" date="2018-06" db="EMBL/GenBank/DDBJ databases">
        <authorList>
            <person name="Guldener U."/>
        </authorList>
    </citation>
    <scope>NUCLEOTIDE SEQUENCE [LARGE SCALE GENOMIC DNA]</scope>
    <source>
        <strain evidence="9">UTAD17</strain>
    </source>
</reference>
<name>A0A376B110_9ASCO</name>
<dbReference type="GO" id="GO:0005739">
    <property type="term" value="C:mitochondrion"/>
    <property type="evidence" value="ECO:0007669"/>
    <property type="project" value="UniProtKB-SubCell"/>
</dbReference>
<evidence type="ECO:0000256" key="4">
    <source>
        <dbReference type="ARBA" id="ARBA00023128"/>
    </source>
</evidence>
<evidence type="ECO:0000256" key="6">
    <source>
        <dbReference type="ARBA" id="ARBA00035132"/>
    </source>
</evidence>
<evidence type="ECO:0000256" key="5">
    <source>
        <dbReference type="ARBA" id="ARBA00023274"/>
    </source>
</evidence>
<feature type="compositionally biased region" description="Basic residues" evidence="7">
    <location>
        <begin position="82"/>
        <end position="92"/>
    </location>
</feature>
<proteinExistence type="inferred from homology"/>
<organism evidence="8 9">
    <name type="scientific">Saccharomycodes ludwigii</name>
    <dbReference type="NCBI Taxonomy" id="36035"/>
    <lineage>
        <taxon>Eukaryota</taxon>
        <taxon>Fungi</taxon>
        <taxon>Dikarya</taxon>
        <taxon>Ascomycota</taxon>
        <taxon>Saccharomycotina</taxon>
        <taxon>Saccharomycetes</taxon>
        <taxon>Saccharomycodales</taxon>
        <taxon>Saccharomycodaceae</taxon>
        <taxon>Saccharomycodes</taxon>
    </lineage>
</organism>
<dbReference type="PANTHER" id="PTHR13362">
    <property type="entry name" value="MITOCHONDRIAL RIBOSOMAL PROTEIN S33"/>
    <property type="match status" value="1"/>
</dbReference>
<gene>
    <name evidence="8" type="ORF">SCODWIG_00093</name>
</gene>
<keyword evidence="9" id="KW-1185">Reference proteome</keyword>
<evidence type="ECO:0000256" key="1">
    <source>
        <dbReference type="ARBA" id="ARBA00004173"/>
    </source>
</evidence>
<dbReference type="GO" id="GO:1990904">
    <property type="term" value="C:ribonucleoprotein complex"/>
    <property type="evidence" value="ECO:0007669"/>
    <property type="project" value="UniProtKB-KW"/>
</dbReference>
<dbReference type="GO" id="GO:0005840">
    <property type="term" value="C:ribosome"/>
    <property type="evidence" value="ECO:0007669"/>
    <property type="project" value="UniProtKB-KW"/>
</dbReference>
<accession>A0A376B110</accession>
<dbReference type="Proteomes" id="UP000262825">
    <property type="component" value="Unassembled WGS sequence"/>
</dbReference>
<dbReference type="EMBL" id="UFAJ01000006">
    <property type="protein sequence ID" value="SSD58332.1"/>
    <property type="molecule type" value="Genomic_DNA"/>
</dbReference>
<dbReference type="PANTHER" id="PTHR13362:SF2">
    <property type="entry name" value="SMALL RIBOSOMAL SUBUNIT PROTEIN MS33"/>
    <property type="match status" value="1"/>
</dbReference>
<keyword evidence="3 8" id="KW-0689">Ribosomal protein</keyword>
<evidence type="ECO:0000313" key="8">
    <source>
        <dbReference type="EMBL" id="SSD58332.1"/>
    </source>
</evidence>
<dbReference type="Pfam" id="PF08293">
    <property type="entry name" value="MRP-S33"/>
    <property type="match status" value="1"/>
</dbReference>